<evidence type="ECO:0000256" key="7">
    <source>
        <dbReference type="ARBA" id="ARBA00065625"/>
    </source>
</evidence>
<dbReference type="SUPFAM" id="SSF57567">
    <property type="entry name" value="Serine protease inhibitors"/>
    <property type="match status" value="2"/>
</dbReference>
<accession>A0A8C9RCT1</accession>
<feature type="compositionally biased region" description="Basic and acidic residues" evidence="9">
    <location>
        <begin position="1268"/>
        <end position="1289"/>
    </location>
</feature>
<dbReference type="Gene3D" id="2.10.25.10">
    <property type="entry name" value="Laminin"/>
    <property type="match status" value="2"/>
</dbReference>
<dbReference type="Ensembl" id="ENSSFOT00015010475.2">
    <property type="protein sequence ID" value="ENSSFOP00015010336.2"/>
    <property type="gene ID" value="ENSSFOG00015006631.2"/>
</dbReference>
<evidence type="ECO:0000259" key="12">
    <source>
        <dbReference type="PROSITE" id="PS51233"/>
    </source>
</evidence>
<gene>
    <name evidence="13" type="primary">LOC108934964</name>
</gene>
<dbReference type="FunFam" id="2.60.120.200:FF:000128">
    <property type="entry name" value="enteropeptidase isoform X2"/>
    <property type="match status" value="1"/>
</dbReference>
<dbReference type="GeneTree" id="ENSGT00940000156850"/>
<evidence type="ECO:0000256" key="10">
    <source>
        <dbReference type="SAM" id="Phobius"/>
    </source>
</evidence>
<dbReference type="Pfam" id="PF00094">
    <property type="entry name" value="VWD"/>
    <property type="match status" value="4"/>
</dbReference>
<comment type="subunit">
    <text evidence="7">Probably forms covalent oligomers.</text>
</comment>
<keyword evidence="14" id="KW-1185">Reference proteome</keyword>
<protein>
    <recommendedName>
        <fullName evidence="8">Zonadhesin</fullName>
    </recommendedName>
</protein>
<keyword evidence="10" id="KW-0812">Transmembrane</keyword>
<dbReference type="PROSITE" id="PS51233">
    <property type="entry name" value="VWFD"/>
    <property type="match status" value="3"/>
</dbReference>
<evidence type="ECO:0000313" key="13">
    <source>
        <dbReference type="Ensembl" id="ENSSFOP00015010336.2"/>
    </source>
</evidence>
<evidence type="ECO:0000256" key="4">
    <source>
        <dbReference type="ARBA" id="ARBA00023157"/>
    </source>
</evidence>
<keyword evidence="4" id="KW-1015">Disulfide bond</keyword>
<dbReference type="InterPro" id="IPR002919">
    <property type="entry name" value="TIL_dom"/>
</dbReference>
<organism evidence="13 14">
    <name type="scientific">Scleropages formosus</name>
    <name type="common">Asian bonytongue</name>
    <name type="synonym">Osteoglossum formosum</name>
    <dbReference type="NCBI Taxonomy" id="113540"/>
    <lineage>
        <taxon>Eukaryota</taxon>
        <taxon>Metazoa</taxon>
        <taxon>Chordata</taxon>
        <taxon>Craniata</taxon>
        <taxon>Vertebrata</taxon>
        <taxon>Euteleostomi</taxon>
        <taxon>Actinopterygii</taxon>
        <taxon>Neopterygii</taxon>
        <taxon>Teleostei</taxon>
        <taxon>Osteoglossocephala</taxon>
        <taxon>Osteoglossomorpha</taxon>
        <taxon>Osteoglossiformes</taxon>
        <taxon>Osteoglossidae</taxon>
        <taxon>Scleropages</taxon>
    </lineage>
</organism>
<dbReference type="SUPFAM" id="SSF49899">
    <property type="entry name" value="Concanavalin A-like lectins/glucanases"/>
    <property type="match status" value="2"/>
</dbReference>
<sequence>MLQPWANNGLLGCYPSTSRTCTVQHNSHYSTFDGAESHIMSTCTYNLAKVCAVSSGLPYFSVEAQYKRGENGSASSIQQISIDLQSLRVSMLHREKHKVIVNGIWRRLPLTLNEDRVIIQLRGDSVIFQTDFQLIVFFNKDNEVRVTLPMLYSTKVCGLCGNFNRLRDDDFMQSDSSETDFNVLGRTWQKEDPKCETSFLPQLCADQEEAEYESVLGCGIMLSMEGPFAKCPTVLSADPFFRLCVLDMCSTDGDHNTLCNALQAYAEACKRAGVMLPAWRNESFCPMVCSSNSHYNVCASSHPATCSAMDTPLGYGSCEERCECNPGFMLSGGSCVSAEDCGCWMNSQYYKKRETFMIGECDNLCQCMGQDQIQCTPTSCASGEVCKIKDAVLGCFTSSVAMCQVFGDPHYITFDGKFFDFQGPCNYTLVKTCGNNTVQFELTVRNENRGNPAWSALNSVALSVQGLHIALRKERKVYVSIVNGHLAELPVKPNSEVIVSLKGPYVQVETTFGMKLLFDGAHRLFVQVDERYNGEVCGLCGTYSNYQFDDFVTPDGILLDNAQEFGNSWKTGDHEWDCEPNPPPLPECDSQLWDAGYEECNILFEDPFKPCHWFVPPQLYVKSCVYDYCATLGDIQQLCISLESYVATCQLAEVHMEQWRDGTLCDSFTPKPTDPSTATPSQEASPLDCNFDNGDCGWEQMITDSFDWLRHRGPTPSDLTGPSHDHTTGDGYYMYIEGDEPHYGDSARMLSPVCYATGAVCLRFWYHMYGTASAMALTLYQLQGNTAVKIWSKANNQGDQWHPAYVDLSIFGKVQIIVEGIRGSNNQSDVSLDDISLQQGTCSVCSFHCSFDKDICAWNQIQTDSFDWTRLRGSTSTSMTGPSSDHTTGDGYYLYIEAKNVYDGDTARLLSPECPEPGPLCLHFWYHMYGTADNMGISIYLLQNHTAQMMWSLQDNQGNMWHKAQVEVKPSNMFQIIFEGRRGTNEHSDVAVDDVSLLRGRCSGRNGIYITTLSHCFIFKIVISVSNLHTTAASPETTSTGNTFALWTLACSKSSSLSVYQTVHCSSPSGPSCPEHSHHSTCMPLCPVTCKTLNGADDCPTEESCKQGCVCDKGFVLKGDQCIPITACGCQDNQGNNYRFGEFWLTNHCLQKCMCEEEEGEGQITCEDHECELSTVCLTDNGQFRCNSTGFSECSVSGGLKFTTFDNLENEFKGKYSYILVQTTPQMTNLPQVYIEGNIERTADTKDKREAEADDEEDSSEEDDSSEEKEQSELKSSSRREQKGWKRDSQMQHYKNVCHSLLFPLCVSKLNGEMVHPPVLLNNGLKIMERASRIYLKTNFGLSVEFYRAKIILPHTYKNHVVGLCGNFDGKKKNDLVKPDRNRAQNVAEFGDSWRVTTQLLTTMDRYLTLTSCSVHIYLLVCFFFFFFKTR</sequence>
<dbReference type="Pfam" id="PF08742">
    <property type="entry name" value="C8"/>
    <property type="match status" value="2"/>
</dbReference>
<keyword evidence="3" id="KW-0677">Repeat</keyword>
<comment type="subcellular location">
    <subcellularLocation>
        <location evidence="1">Cell membrane</location>
        <topology evidence="1">Single-pass type I membrane protein</topology>
    </subcellularLocation>
</comment>
<dbReference type="GO" id="GO:0031012">
    <property type="term" value="C:extracellular matrix"/>
    <property type="evidence" value="ECO:0007669"/>
    <property type="project" value="TreeGrafter"/>
</dbReference>
<dbReference type="SMART" id="SM00216">
    <property type="entry name" value="VWD"/>
    <property type="match status" value="3"/>
</dbReference>
<reference evidence="13" key="3">
    <citation type="submission" date="2025-09" db="UniProtKB">
        <authorList>
            <consortium name="Ensembl"/>
        </authorList>
    </citation>
    <scope>IDENTIFICATION</scope>
</reference>
<dbReference type="CDD" id="cd19941">
    <property type="entry name" value="TIL"/>
    <property type="match status" value="2"/>
</dbReference>
<reference evidence="13 14" key="1">
    <citation type="submission" date="2019-04" db="EMBL/GenBank/DDBJ databases">
        <authorList>
            <consortium name="Wellcome Sanger Institute Data Sharing"/>
        </authorList>
    </citation>
    <scope>NUCLEOTIDE SEQUENCE [LARGE SCALE GENOMIC DNA]</scope>
</reference>
<comment type="function">
    <text evidence="6">Binds in a species-specific manner to the zona pellucida of the egg. May be involved in gamete recognition and/or signaling.</text>
</comment>
<evidence type="ECO:0000256" key="1">
    <source>
        <dbReference type="ARBA" id="ARBA00004251"/>
    </source>
</evidence>
<dbReference type="SMART" id="SM00832">
    <property type="entry name" value="C8"/>
    <property type="match status" value="2"/>
</dbReference>
<feature type="region of interest" description="Disordered" evidence="9">
    <location>
        <begin position="1241"/>
        <end position="1289"/>
    </location>
</feature>
<dbReference type="Pfam" id="PF01826">
    <property type="entry name" value="TIL"/>
    <property type="match status" value="2"/>
</dbReference>
<reference evidence="13" key="2">
    <citation type="submission" date="2025-08" db="UniProtKB">
        <authorList>
            <consortium name="Ensembl"/>
        </authorList>
    </citation>
    <scope>IDENTIFICATION</scope>
</reference>
<dbReference type="FunFam" id="2.10.25.10:FF:000055">
    <property type="entry name" value="alpha-tectorin isoform X1"/>
    <property type="match status" value="1"/>
</dbReference>
<dbReference type="InterPro" id="IPR001846">
    <property type="entry name" value="VWF_type-D"/>
</dbReference>
<keyword evidence="2" id="KW-1003">Cell membrane</keyword>
<dbReference type="CDD" id="cd06263">
    <property type="entry name" value="MAM"/>
    <property type="match status" value="2"/>
</dbReference>
<feature type="domain" description="VWFD" evidence="12">
    <location>
        <begin position="401"/>
        <end position="579"/>
    </location>
</feature>
<feature type="transmembrane region" description="Helical" evidence="10">
    <location>
        <begin position="1407"/>
        <end position="1428"/>
    </location>
</feature>
<feature type="domain" description="VWFD" evidence="12">
    <location>
        <begin position="1192"/>
        <end position="1402"/>
    </location>
</feature>
<feature type="compositionally biased region" description="Acidic residues" evidence="9">
    <location>
        <begin position="1252"/>
        <end position="1267"/>
    </location>
</feature>
<dbReference type="Pfam" id="PF00629">
    <property type="entry name" value="MAM"/>
    <property type="match status" value="2"/>
</dbReference>
<name>A0A8C9RCT1_SCLFO</name>
<dbReference type="PROSITE" id="PS50060">
    <property type="entry name" value="MAM_2"/>
    <property type="match status" value="2"/>
</dbReference>
<feature type="compositionally biased region" description="Basic and acidic residues" evidence="9">
    <location>
        <begin position="1241"/>
        <end position="1251"/>
    </location>
</feature>
<evidence type="ECO:0000256" key="9">
    <source>
        <dbReference type="SAM" id="MobiDB-lite"/>
    </source>
</evidence>
<evidence type="ECO:0000256" key="3">
    <source>
        <dbReference type="ARBA" id="ARBA00022737"/>
    </source>
</evidence>
<dbReference type="SMART" id="SM00137">
    <property type="entry name" value="MAM"/>
    <property type="match status" value="2"/>
</dbReference>
<dbReference type="PRINTS" id="PR00020">
    <property type="entry name" value="MAMDOMAIN"/>
</dbReference>
<dbReference type="Proteomes" id="UP000694397">
    <property type="component" value="Chromosome 3"/>
</dbReference>
<dbReference type="Gene3D" id="2.60.120.200">
    <property type="match status" value="2"/>
</dbReference>
<dbReference type="OrthoDB" id="5945029at2759"/>
<feature type="domain" description="MAM" evidence="11">
    <location>
        <begin position="847"/>
        <end position="1004"/>
    </location>
</feature>
<dbReference type="GO" id="GO:0005886">
    <property type="term" value="C:plasma membrane"/>
    <property type="evidence" value="ECO:0007669"/>
    <property type="project" value="UniProtKB-SubCell"/>
</dbReference>
<feature type="domain" description="VWFD" evidence="12">
    <location>
        <begin position="19"/>
        <end position="196"/>
    </location>
</feature>
<dbReference type="Pfam" id="PF12714">
    <property type="entry name" value="TILa"/>
    <property type="match status" value="2"/>
</dbReference>
<evidence type="ECO:0000256" key="6">
    <source>
        <dbReference type="ARBA" id="ARBA00057483"/>
    </source>
</evidence>
<dbReference type="PANTHER" id="PTHR11339">
    <property type="entry name" value="EXTRACELLULAR MATRIX GLYCOPROTEIN RELATED"/>
    <property type="match status" value="1"/>
</dbReference>
<keyword evidence="10" id="KW-0472">Membrane</keyword>
<dbReference type="InterPro" id="IPR036084">
    <property type="entry name" value="Ser_inhib-like_sf"/>
</dbReference>
<feature type="domain" description="MAM" evidence="11">
    <location>
        <begin position="687"/>
        <end position="844"/>
    </location>
</feature>
<dbReference type="InterPro" id="IPR014853">
    <property type="entry name" value="VWF/SSPO/ZAN-like_Cys-rich_dom"/>
</dbReference>
<evidence type="ECO:0000256" key="5">
    <source>
        <dbReference type="ARBA" id="ARBA00023180"/>
    </source>
</evidence>
<dbReference type="GO" id="GO:0005615">
    <property type="term" value="C:extracellular space"/>
    <property type="evidence" value="ECO:0007669"/>
    <property type="project" value="TreeGrafter"/>
</dbReference>
<evidence type="ECO:0000256" key="2">
    <source>
        <dbReference type="ARBA" id="ARBA00022475"/>
    </source>
</evidence>
<evidence type="ECO:0000313" key="14">
    <source>
        <dbReference type="Proteomes" id="UP000694397"/>
    </source>
</evidence>
<evidence type="ECO:0000259" key="11">
    <source>
        <dbReference type="PROSITE" id="PS50060"/>
    </source>
</evidence>
<evidence type="ECO:0000256" key="8">
    <source>
        <dbReference type="ARBA" id="ARBA00067986"/>
    </source>
</evidence>
<keyword evidence="5" id="KW-0325">Glycoprotein</keyword>
<dbReference type="PANTHER" id="PTHR11339:SF374">
    <property type="entry name" value="ZONADHESIN"/>
    <property type="match status" value="1"/>
</dbReference>
<dbReference type="InterPro" id="IPR050780">
    <property type="entry name" value="Mucin_vWF_Thrombospondin_sf"/>
</dbReference>
<keyword evidence="10" id="KW-1133">Transmembrane helix</keyword>
<dbReference type="InterPro" id="IPR025615">
    <property type="entry name" value="TILa_dom"/>
</dbReference>
<proteinExistence type="predicted"/>
<dbReference type="InterPro" id="IPR013320">
    <property type="entry name" value="ConA-like_dom_sf"/>
</dbReference>
<dbReference type="InterPro" id="IPR000998">
    <property type="entry name" value="MAM_dom"/>
</dbReference>